<name>A0A5B9DF34_9ARCH</name>
<evidence type="ECO:0000313" key="1">
    <source>
        <dbReference type="EMBL" id="QEE17317.2"/>
    </source>
</evidence>
<evidence type="ECO:0000313" key="2">
    <source>
        <dbReference type="Proteomes" id="UP000321408"/>
    </source>
</evidence>
<accession>A0A5B9DF34</accession>
<protein>
    <submittedName>
        <fullName evidence="1">Cellulose biosynthesis cyclic di-GMP-binding regulatory protein BcsB</fullName>
    </submittedName>
</protein>
<keyword evidence="2" id="KW-1185">Reference proteome</keyword>
<reference evidence="1 2" key="2">
    <citation type="journal article" date="2024" name="Int. J. Syst. Evol. Microbiol.">
        <title>Promethearchaeum syntrophicum gen. nov., sp. nov., an anaerobic, obligately syntrophic archaeon, the first isolate of the lineage 'Asgard' archaea, and proposal of the new archaeal phylum Promethearchaeota phyl. nov. and kingdom Promethearchaeati regn. nov.</title>
        <authorList>
            <person name="Imachi H."/>
            <person name="Nobu M.K."/>
            <person name="Kato S."/>
            <person name="Takaki Y."/>
            <person name="Miyazaki M."/>
            <person name="Miyata M."/>
            <person name="Ogawara M."/>
            <person name="Saito Y."/>
            <person name="Sakai S."/>
            <person name="Tahara Y.O."/>
            <person name="Takano Y."/>
            <person name="Tasumi E."/>
            <person name="Uematsu K."/>
            <person name="Yoshimura T."/>
            <person name="Itoh T."/>
            <person name="Ohkuma M."/>
            <person name="Takai K."/>
        </authorList>
    </citation>
    <scope>NUCLEOTIDE SEQUENCE [LARGE SCALE GENOMIC DNA]</scope>
    <source>
        <strain evidence="1 2">MK-D1</strain>
    </source>
</reference>
<gene>
    <name evidence="1" type="ORF">DSAG12_03150</name>
</gene>
<dbReference type="EMBL" id="CP042905">
    <property type="protein sequence ID" value="QEE17317.2"/>
    <property type="molecule type" value="Genomic_DNA"/>
</dbReference>
<reference evidence="1 2" key="1">
    <citation type="journal article" date="2020" name="Nature">
        <title>Isolation of an archaeon at the prokaryote-eukaryote interface.</title>
        <authorList>
            <person name="Imachi H."/>
            <person name="Nobu M.K."/>
            <person name="Nakahara N."/>
            <person name="Morono Y."/>
            <person name="Ogawara M."/>
            <person name="Takaki Y."/>
            <person name="Takano Y."/>
            <person name="Uematsu K."/>
            <person name="Ikuta T."/>
            <person name="Ito M."/>
            <person name="Matsui Y."/>
            <person name="Miyazaki M."/>
            <person name="Murata K."/>
            <person name="Saito Y."/>
            <person name="Sakai S."/>
            <person name="Song C."/>
            <person name="Tasumi E."/>
            <person name="Yamanaka Y."/>
            <person name="Yamaguchi T."/>
            <person name="Kamagata Y."/>
            <person name="Tamaki H."/>
            <person name="Takai K."/>
        </authorList>
    </citation>
    <scope>NUCLEOTIDE SEQUENCE [LARGE SCALE GENOMIC DNA]</scope>
    <source>
        <strain evidence="1 2">MK-D1</strain>
    </source>
</reference>
<organism evidence="1 2">
    <name type="scientific">Promethearchaeum syntrophicum</name>
    <dbReference type="NCBI Taxonomy" id="2594042"/>
    <lineage>
        <taxon>Archaea</taxon>
        <taxon>Promethearchaeati</taxon>
        <taxon>Promethearchaeota</taxon>
        <taxon>Promethearchaeia</taxon>
        <taxon>Promethearchaeales</taxon>
        <taxon>Promethearchaeaceae</taxon>
        <taxon>Promethearchaeum</taxon>
    </lineage>
</organism>
<sequence length="668" mass="76707">MKNKKLKNHLLLYIFVSGILISLIILPNFIGNSKALEIETPADSYIENRTDFSKLMVMDPNFSFEPSYSPWIMEEDGDVSDINQYLENDQANNIVIGENYEFSNVSGIPDSTNWTAIHNPAFPAYPEWPYNSLQDSYGMDEFGCWANHSWREGPRQLPSVLWVQNFTMPNNMSDYQITSANVSALINASVNSNIDVDPNVYSGETQTTQGFVYDHVRFYVSIADPLLENIYEIAYYQSSELGYYVDAVTNTLEIEKYMNMVLEDNIKFYLSSVFSHDWENFTVILGMDIFCEDNAGTDYDYWNNLRIKNVNFTFTYEKKIDQLTSASWDQTGNKIDNGEYELGDVGFFIINNASLYFDYKISPLWPTSSINSEIRVYVNQVLLSKTIKLTEFSSTFQRENFDISPTLIDETENITLKLQLFVADNFHLNENVTVTFDNVNLTTSFTVVERNIPIPTVLESIPDFVFYIMGFIIVGLITSFVAYQQYFKYPKIIREIRSLGKAIRKGKAAEKVLSVKISDDLFVQDYIAKAKGSVTSINETNLKGRGVRESVQKSITKGDVKKELKVEEALLKEKEIITPKISKEVKIPEISKKPSSLEENLELPKAELPKKVIITQKIEKLKPDQFVKPHNIEESDLNPISMRQKPKKIRYLRKPKVEDLPKNKTDEK</sequence>
<dbReference type="KEGG" id="psyt:DSAG12_03150"/>
<dbReference type="Proteomes" id="UP000321408">
    <property type="component" value="Chromosome"/>
</dbReference>
<proteinExistence type="predicted"/>
<dbReference type="AlphaFoldDB" id="A0A5B9DF34"/>